<evidence type="ECO:0000256" key="6">
    <source>
        <dbReference type="ARBA" id="ARBA00023326"/>
    </source>
</evidence>
<dbReference type="InterPro" id="IPR001547">
    <property type="entry name" value="Glyco_hydro_5"/>
</dbReference>
<evidence type="ECO:0000259" key="8">
    <source>
        <dbReference type="Pfam" id="PF00150"/>
    </source>
</evidence>
<keyword evidence="6" id="KW-0624">Polysaccharide degradation</keyword>
<keyword evidence="2 7" id="KW-0378">Hydrolase</keyword>
<evidence type="ECO:0000256" key="2">
    <source>
        <dbReference type="ARBA" id="ARBA00022801"/>
    </source>
</evidence>
<sequence>MNCDITCIDANNINQAIIMANQFYKEPSSRADSTGVKIRGDNFSMFNIITNNVFVNPGDPKNNTAPFRAIVLQGNSQHTLCQGNVFQRLPISAELAANPDAKTPNRDTWNVFAVDLTNEPHAATWGDGIESTDWRLGAERMGNEIHSVNPRLLLFVEGVWWNRKGNVWANWGGALDHAEESPVNFNIPNKLVYSPHVYGPDVAHPDWGNRLPGNLPDIWKANWAHIKINNRMNPAVVVGEWGGKAERGSLDYYWHDRLASFLADNDMGDNFYW</sequence>
<keyword evidence="4" id="KW-0119">Carbohydrate metabolism</keyword>
<dbReference type="InterPro" id="IPR017853">
    <property type="entry name" value="GH"/>
</dbReference>
<reference evidence="9 10" key="1">
    <citation type="journal article" date="2024" name="Nat. Commun.">
        <title>Phylogenomics reveals the evolutionary origins of lichenization in chlorophyte algae.</title>
        <authorList>
            <person name="Puginier C."/>
            <person name="Libourel C."/>
            <person name="Otte J."/>
            <person name="Skaloud P."/>
            <person name="Haon M."/>
            <person name="Grisel S."/>
            <person name="Petersen M."/>
            <person name="Berrin J.G."/>
            <person name="Delaux P.M."/>
            <person name="Dal Grande F."/>
            <person name="Keller J."/>
        </authorList>
    </citation>
    <scope>NUCLEOTIDE SEQUENCE [LARGE SCALE GENOMIC DNA]</scope>
    <source>
        <strain evidence="9 10">SAG 2043</strain>
    </source>
</reference>
<dbReference type="SUPFAM" id="SSF51445">
    <property type="entry name" value="(Trans)glycosidases"/>
    <property type="match status" value="1"/>
</dbReference>
<evidence type="ECO:0000313" key="9">
    <source>
        <dbReference type="EMBL" id="KAK9828818.1"/>
    </source>
</evidence>
<dbReference type="PANTHER" id="PTHR35923:SF2">
    <property type="entry name" value="ENDOGLUCANASE"/>
    <property type="match status" value="1"/>
</dbReference>
<protein>
    <recommendedName>
        <fullName evidence="8">Glycoside hydrolase family 5 domain-containing protein</fullName>
    </recommendedName>
</protein>
<evidence type="ECO:0000256" key="4">
    <source>
        <dbReference type="ARBA" id="ARBA00023277"/>
    </source>
</evidence>
<comment type="caution">
    <text evidence="9">The sequence shown here is derived from an EMBL/GenBank/DDBJ whole genome shotgun (WGS) entry which is preliminary data.</text>
</comment>
<dbReference type="Proteomes" id="UP001489004">
    <property type="component" value="Unassembled WGS sequence"/>
</dbReference>
<feature type="domain" description="Glycoside hydrolase family 5" evidence="8">
    <location>
        <begin position="110"/>
        <end position="265"/>
    </location>
</feature>
<comment type="similarity">
    <text evidence="1 7">Belongs to the glycosyl hydrolase 5 (cellulase A) family.</text>
</comment>
<dbReference type="GO" id="GO:0030245">
    <property type="term" value="P:cellulose catabolic process"/>
    <property type="evidence" value="ECO:0007669"/>
    <property type="project" value="UniProtKB-KW"/>
</dbReference>
<dbReference type="AlphaFoldDB" id="A0AAW1R5P5"/>
<evidence type="ECO:0000256" key="7">
    <source>
        <dbReference type="RuleBase" id="RU361153"/>
    </source>
</evidence>
<name>A0AAW1R5P5_9CHLO</name>
<dbReference type="EMBL" id="JALJOR010000001">
    <property type="protein sequence ID" value="KAK9828818.1"/>
    <property type="molecule type" value="Genomic_DNA"/>
</dbReference>
<keyword evidence="3" id="KW-0136">Cellulose degradation</keyword>
<dbReference type="GO" id="GO:0004553">
    <property type="term" value="F:hydrolase activity, hydrolyzing O-glycosyl compounds"/>
    <property type="evidence" value="ECO:0007669"/>
    <property type="project" value="InterPro"/>
</dbReference>
<keyword evidence="5 7" id="KW-0326">Glycosidase</keyword>
<keyword evidence="10" id="KW-1185">Reference proteome</keyword>
<dbReference type="PANTHER" id="PTHR35923">
    <property type="entry name" value="MAJOR EXTRACELLULAR ENDOGLUCANASE"/>
    <property type="match status" value="1"/>
</dbReference>
<gene>
    <name evidence="9" type="ORF">WJX72_002262</name>
</gene>
<organism evidence="9 10">
    <name type="scientific">[Myrmecia] bisecta</name>
    <dbReference type="NCBI Taxonomy" id="41462"/>
    <lineage>
        <taxon>Eukaryota</taxon>
        <taxon>Viridiplantae</taxon>
        <taxon>Chlorophyta</taxon>
        <taxon>core chlorophytes</taxon>
        <taxon>Trebouxiophyceae</taxon>
        <taxon>Trebouxiales</taxon>
        <taxon>Trebouxiaceae</taxon>
        <taxon>Myrmecia</taxon>
    </lineage>
</organism>
<evidence type="ECO:0000256" key="5">
    <source>
        <dbReference type="ARBA" id="ARBA00023295"/>
    </source>
</evidence>
<dbReference type="Pfam" id="PF00150">
    <property type="entry name" value="Cellulase"/>
    <property type="match status" value="1"/>
</dbReference>
<evidence type="ECO:0000256" key="1">
    <source>
        <dbReference type="ARBA" id="ARBA00005641"/>
    </source>
</evidence>
<proteinExistence type="inferred from homology"/>
<accession>A0AAW1R5P5</accession>
<evidence type="ECO:0000256" key="3">
    <source>
        <dbReference type="ARBA" id="ARBA00023001"/>
    </source>
</evidence>
<evidence type="ECO:0000313" key="10">
    <source>
        <dbReference type="Proteomes" id="UP001489004"/>
    </source>
</evidence>
<dbReference type="Gene3D" id="3.20.20.80">
    <property type="entry name" value="Glycosidases"/>
    <property type="match status" value="1"/>
</dbReference>